<proteinExistence type="predicted"/>
<dbReference type="AlphaFoldDB" id="A0ABD2Q4G8"/>
<accession>A0ABD2Q4G8</accession>
<name>A0ABD2Q4G8_9PLAT</name>
<evidence type="ECO:0000313" key="3">
    <source>
        <dbReference type="Proteomes" id="UP001626550"/>
    </source>
</evidence>
<gene>
    <name evidence="2" type="ORF">Ciccas_006870</name>
</gene>
<keyword evidence="3" id="KW-1185">Reference proteome</keyword>
<reference evidence="2 3" key="1">
    <citation type="submission" date="2024-11" db="EMBL/GenBank/DDBJ databases">
        <title>Adaptive evolution of stress response genes in parasites aligns with host niche diversity.</title>
        <authorList>
            <person name="Hahn C."/>
            <person name="Resl P."/>
        </authorList>
    </citation>
    <scope>NUCLEOTIDE SEQUENCE [LARGE SCALE GENOMIC DNA]</scope>
    <source>
        <strain evidence="2">EGGRZ-B1_66</strain>
        <tissue evidence="2">Body</tissue>
    </source>
</reference>
<feature type="signal peptide" evidence="1">
    <location>
        <begin position="1"/>
        <end position="17"/>
    </location>
</feature>
<dbReference type="Proteomes" id="UP001626550">
    <property type="component" value="Unassembled WGS sequence"/>
</dbReference>
<evidence type="ECO:0000256" key="1">
    <source>
        <dbReference type="SAM" id="SignalP"/>
    </source>
</evidence>
<comment type="caution">
    <text evidence="2">The sequence shown here is derived from an EMBL/GenBank/DDBJ whole genome shotgun (WGS) entry which is preliminary data.</text>
</comment>
<organism evidence="2 3">
    <name type="scientific">Cichlidogyrus casuarinus</name>
    <dbReference type="NCBI Taxonomy" id="1844966"/>
    <lineage>
        <taxon>Eukaryota</taxon>
        <taxon>Metazoa</taxon>
        <taxon>Spiralia</taxon>
        <taxon>Lophotrochozoa</taxon>
        <taxon>Platyhelminthes</taxon>
        <taxon>Monogenea</taxon>
        <taxon>Monopisthocotylea</taxon>
        <taxon>Dactylogyridea</taxon>
        <taxon>Ancyrocephalidae</taxon>
        <taxon>Cichlidogyrus</taxon>
    </lineage>
</organism>
<dbReference type="EMBL" id="JBJKFK010000977">
    <property type="protein sequence ID" value="KAL3314507.1"/>
    <property type="molecule type" value="Genomic_DNA"/>
</dbReference>
<sequence length="74" mass="8339">MRFFVLLLLVGACCCWGNKHEASLEAVLNSIDKGLHSMESYFEQLNLDSVIGARLIEGKTDALIARYMSDMRRS</sequence>
<feature type="chain" id="PRO_5044778282" evidence="1">
    <location>
        <begin position="18"/>
        <end position="74"/>
    </location>
</feature>
<evidence type="ECO:0000313" key="2">
    <source>
        <dbReference type="EMBL" id="KAL3314507.1"/>
    </source>
</evidence>
<protein>
    <submittedName>
        <fullName evidence="2">Uncharacterized protein</fullName>
    </submittedName>
</protein>
<keyword evidence="1" id="KW-0732">Signal</keyword>